<evidence type="ECO:0000256" key="3">
    <source>
        <dbReference type="ARBA" id="ARBA00009519"/>
    </source>
</evidence>
<sequence length="393" mass="43404">MSQPRVPHREAPPITCDEPDSFPWQVFHERHPVLIRRILEAVPYGQAERQAFAALLRESRQDQVAPLSPEAPDFDLWQVWGKEQFGRSWQQQRFLWAESYFYRRLLQAGGYFADGGWRGVDLFAPFKHAELDAPAFTADLTALDHQHALAEGEREQSLLMTAVWGNLADLGFTIAGKGPEETGALAADESDRLWPLLDGGLVTVVADNSGRELLADLALVDHLLAGGRAGEVSLLLKPQPYYISDATPRDVLDCLDRMTAAAGAAAGIGGRLRQALRDDRLRMRTHPFACAPLGYRDMPADLREEFAASALTIMKGDLNYRRLADDRLWPPTTPFAEVTAYFPGPVAALRTVKSDVVTGLDAETAAELDAADPSWRVSGTHAVIQVATPRDRE</sequence>
<evidence type="ECO:0000256" key="1">
    <source>
        <dbReference type="ARBA" id="ARBA00001326"/>
    </source>
</evidence>
<accession>A0ABP6Y9W3</accession>
<comment type="catalytic activity">
    <reaction evidence="7">
        <text>beta-D-fructose 6-phosphate = dihydroxyacetone + D-glyceraldehyde 3-phosphate</text>
        <dbReference type="Rhea" id="RHEA:28002"/>
        <dbReference type="ChEBI" id="CHEBI:16016"/>
        <dbReference type="ChEBI" id="CHEBI:57634"/>
        <dbReference type="ChEBI" id="CHEBI:59776"/>
    </reaction>
</comment>
<dbReference type="PANTHER" id="PTHR12260:SF6">
    <property type="entry name" value="DAMAGE-CONTROL PHOSPHATASE ARMT1"/>
    <property type="match status" value="1"/>
</dbReference>
<reference evidence="10" key="1">
    <citation type="journal article" date="2019" name="Int. J. Syst. Evol. Microbiol.">
        <title>The Global Catalogue of Microorganisms (GCM) 10K type strain sequencing project: providing services to taxonomists for standard genome sequencing and annotation.</title>
        <authorList>
            <consortium name="The Broad Institute Genomics Platform"/>
            <consortium name="The Broad Institute Genome Sequencing Center for Infectious Disease"/>
            <person name="Wu L."/>
            <person name="Ma J."/>
        </authorList>
    </citation>
    <scope>NUCLEOTIDE SEQUENCE [LARGE SCALE GENOMIC DNA]</scope>
    <source>
        <strain evidence="10">JCM 17326</strain>
    </source>
</reference>
<dbReference type="InterPro" id="IPR002791">
    <property type="entry name" value="ARMT1-like_metal-bd"/>
</dbReference>
<proteinExistence type="inferred from homology"/>
<dbReference type="EMBL" id="BAABDQ010000018">
    <property type="protein sequence ID" value="GAA3579784.1"/>
    <property type="molecule type" value="Genomic_DNA"/>
</dbReference>
<comment type="catalytic activity">
    <reaction evidence="1">
        <text>beta-D-fructose 1-phosphate + H2O = D-fructose + phosphate</text>
        <dbReference type="Rhea" id="RHEA:35603"/>
        <dbReference type="ChEBI" id="CHEBI:15377"/>
        <dbReference type="ChEBI" id="CHEBI:37721"/>
        <dbReference type="ChEBI" id="CHEBI:43474"/>
        <dbReference type="ChEBI" id="CHEBI:138881"/>
    </reaction>
</comment>
<comment type="cofactor">
    <cofactor evidence="2">
        <name>Mn(2+)</name>
        <dbReference type="ChEBI" id="CHEBI:29035"/>
    </cofactor>
</comment>
<evidence type="ECO:0000256" key="2">
    <source>
        <dbReference type="ARBA" id="ARBA00001936"/>
    </source>
</evidence>
<keyword evidence="4" id="KW-0479">Metal-binding</keyword>
<comment type="similarity">
    <text evidence="3">Belongs to the damage-control phosphatase family. Sugar phosphate phosphatase III subfamily.</text>
</comment>
<keyword evidence="6" id="KW-0464">Manganese</keyword>
<dbReference type="Gene3D" id="3.40.50.10880">
    <property type="entry name" value="Uncharacterised protein PF01937, DUF89, domain 3"/>
    <property type="match status" value="1"/>
</dbReference>
<evidence type="ECO:0000256" key="4">
    <source>
        <dbReference type="ARBA" id="ARBA00022723"/>
    </source>
</evidence>
<name>A0ABP6Y9W3_9ACTN</name>
<evidence type="ECO:0000256" key="5">
    <source>
        <dbReference type="ARBA" id="ARBA00022801"/>
    </source>
</evidence>
<dbReference type="RefSeq" id="WP_345568789.1">
    <property type="nucleotide sequence ID" value="NZ_BAABDQ010000018.1"/>
</dbReference>
<evidence type="ECO:0000313" key="10">
    <source>
        <dbReference type="Proteomes" id="UP001500630"/>
    </source>
</evidence>
<dbReference type="InterPro" id="IPR039763">
    <property type="entry name" value="ARMT1"/>
</dbReference>
<protein>
    <submittedName>
        <fullName evidence="9">Damage-control phosphatase ARMT1 family protein</fullName>
    </submittedName>
</protein>
<dbReference type="InterPro" id="IPR036075">
    <property type="entry name" value="ARMT-1-like_metal-bd_sf"/>
</dbReference>
<dbReference type="SUPFAM" id="SSF111321">
    <property type="entry name" value="AF1104-like"/>
    <property type="match status" value="1"/>
</dbReference>
<dbReference type="PANTHER" id="PTHR12260">
    <property type="entry name" value="DAMAGE-CONTROL PHOSPHATASE ARMT1"/>
    <property type="match status" value="1"/>
</dbReference>
<gene>
    <name evidence="9" type="ORF">GCM10022419_071560</name>
</gene>
<evidence type="ECO:0000313" key="9">
    <source>
        <dbReference type="EMBL" id="GAA3579784.1"/>
    </source>
</evidence>
<keyword evidence="10" id="KW-1185">Reference proteome</keyword>
<feature type="domain" description="Damage-control phosphatase ARMT1-like metal-binding" evidence="8">
    <location>
        <begin position="27"/>
        <end position="365"/>
    </location>
</feature>
<evidence type="ECO:0000256" key="7">
    <source>
        <dbReference type="ARBA" id="ARBA00048809"/>
    </source>
</evidence>
<dbReference type="Pfam" id="PF01937">
    <property type="entry name" value="ARMT1-like_dom"/>
    <property type="match status" value="1"/>
</dbReference>
<evidence type="ECO:0000259" key="8">
    <source>
        <dbReference type="Pfam" id="PF01937"/>
    </source>
</evidence>
<comment type="caution">
    <text evidence="9">The sequence shown here is derived from an EMBL/GenBank/DDBJ whole genome shotgun (WGS) entry which is preliminary data.</text>
</comment>
<keyword evidence="5" id="KW-0378">Hydrolase</keyword>
<dbReference type="Proteomes" id="UP001500630">
    <property type="component" value="Unassembled WGS sequence"/>
</dbReference>
<organism evidence="9 10">
    <name type="scientific">Nonomuraea rosea</name>
    <dbReference type="NCBI Taxonomy" id="638574"/>
    <lineage>
        <taxon>Bacteria</taxon>
        <taxon>Bacillati</taxon>
        <taxon>Actinomycetota</taxon>
        <taxon>Actinomycetes</taxon>
        <taxon>Streptosporangiales</taxon>
        <taxon>Streptosporangiaceae</taxon>
        <taxon>Nonomuraea</taxon>
    </lineage>
</organism>
<evidence type="ECO:0000256" key="6">
    <source>
        <dbReference type="ARBA" id="ARBA00023211"/>
    </source>
</evidence>